<feature type="domain" description="HTH cro/C1-type" evidence="1">
    <location>
        <begin position="15"/>
        <end position="71"/>
    </location>
</feature>
<accession>A0ABV7YAE9</accession>
<evidence type="ECO:0000313" key="2">
    <source>
        <dbReference type="EMBL" id="MFC3762118.1"/>
    </source>
</evidence>
<dbReference type="InterPro" id="IPR001387">
    <property type="entry name" value="Cro/C1-type_HTH"/>
</dbReference>
<dbReference type="SUPFAM" id="SSF47413">
    <property type="entry name" value="lambda repressor-like DNA-binding domains"/>
    <property type="match status" value="1"/>
</dbReference>
<gene>
    <name evidence="2" type="ORF">ACFOUW_14850</name>
</gene>
<dbReference type="InterPro" id="IPR010982">
    <property type="entry name" value="Lambda_DNA-bd_dom_sf"/>
</dbReference>
<dbReference type="Proteomes" id="UP001595699">
    <property type="component" value="Unassembled WGS sequence"/>
</dbReference>
<keyword evidence="3" id="KW-1185">Reference proteome</keyword>
<comment type="caution">
    <text evidence="2">The sequence shown here is derived from an EMBL/GenBank/DDBJ whole genome shotgun (WGS) entry which is preliminary data.</text>
</comment>
<dbReference type="Pfam" id="PF19054">
    <property type="entry name" value="DUF5753"/>
    <property type="match status" value="1"/>
</dbReference>
<dbReference type="PROSITE" id="PS50943">
    <property type="entry name" value="HTH_CROC1"/>
    <property type="match status" value="1"/>
</dbReference>
<reference evidence="3" key="1">
    <citation type="journal article" date="2019" name="Int. J. Syst. Evol. Microbiol.">
        <title>The Global Catalogue of Microorganisms (GCM) 10K type strain sequencing project: providing services to taxonomists for standard genome sequencing and annotation.</title>
        <authorList>
            <consortium name="The Broad Institute Genomics Platform"/>
            <consortium name="The Broad Institute Genome Sequencing Center for Infectious Disease"/>
            <person name="Wu L."/>
            <person name="Ma J."/>
        </authorList>
    </citation>
    <scope>NUCLEOTIDE SEQUENCE [LARGE SCALE GENOMIC DNA]</scope>
    <source>
        <strain evidence="3">CGMCC 4.7241</strain>
    </source>
</reference>
<dbReference type="CDD" id="cd00093">
    <property type="entry name" value="HTH_XRE"/>
    <property type="match status" value="1"/>
</dbReference>
<protein>
    <submittedName>
        <fullName evidence="2">Helix-turn-helix domain-containing protein</fullName>
    </submittedName>
</protein>
<evidence type="ECO:0000259" key="1">
    <source>
        <dbReference type="PROSITE" id="PS50943"/>
    </source>
</evidence>
<dbReference type="RefSeq" id="WP_205120662.1">
    <property type="nucleotide sequence ID" value="NZ_JAFBCM010000001.1"/>
</dbReference>
<dbReference type="SMART" id="SM00530">
    <property type="entry name" value="HTH_XRE"/>
    <property type="match status" value="1"/>
</dbReference>
<name>A0ABV7YAE9_9ACTN</name>
<dbReference type="EMBL" id="JBHRZH010000012">
    <property type="protein sequence ID" value="MFC3762118.1"/>
    <property type="molecule type" value="Genomic_DNA"/>
</dbReference>
<evidence type="ECO:0000313" key="3">
    <source>
        <dbReference type="Proteomes" id="UP001595699"/>
    </source>
</evidence>
<proteinExistence type="predicted"/>
<dbReference type="Gene3D" id="1.10.260.40">
    <property type="entry name" value="lambda repressor-like DNA-binding domains"/>
    <property type="match status" value="1"/>
</dbReference>
<organism evidence="2 3">
    <name type="scientific">Tenggerimyces flavus</name>
    <dbReference type="NCBI Taxonomy" id="1708749"/>
    <lineage>
        <taxon>Bacteria</taxon>
        <taxon>Bacillati</taxon>
        <taxon>Actinomycetota</taxon>
        <taxon>Actinomycetes</taxon>
        <taxon>Propionibacteriales</taxon>
        <taxon>Nocardioidaceae</taxon>
        <taxon>Tenggerimyces</taxon>
    </lineage>
</organism>
<sequence length="290" mass="32347">MSSFQRARESLGVRLRELRQDAHLTGRALATEAGWVGSKVSKIEQGQQTPTTADLETWAQICGKPQRIPDLTAALRSLEEMYVEHRRMFRTGLPSRQQSIAAIENTTTLTRNFEPAVVPGLLQTAEYAKCRFAEGDEGDEDRGVPRSEAELEEAVAARMQRQQALYRPGKMFHFVIAEAVARSLVCPADVMVGQLGHLISMTTLQTIRLGVLPFDNECHTPPLHGFFVFDADSVLVELYTAELTITNSAEISTYLRVFSRLADAAVYGAEARALLQRALEHRTTHHGQRR</sequence>
<dbReference type="InterPro" id="IPR043917">
    <property type="entry name" value="DUF5753"/>
</dbReference>
<dbReference type="Pfam" id="PF13560">
    <property type="entry name" value="HTH_31"/>
    <property type="match status" value="1"/>
</dbReference>